<organism evidence="11 12">
    <name type="scientific">Porites evermanni</name>
    <dbReference type="NCBI Taxonomy" id="104178"/>
    <lineage>
        <taxon>Eukaryota</taxon>
        <taxon>Metazoa</taxon>
        <taxon>Cnidaria</taxon>
        <taxon>Anthozoa</taxon>
        <taxon>Hexacorallia</taxon>
        <taxon>Scleractinia</taxon>
        <taxon>Fungiina</taxon>
        <taxon>Poritidae</taxon>
        <taxon>Porites</taxon>
    </lineage>
</organism>
<dbReference type="InterPro" id="IPR017452">
    <property type="entry name" value="GPCR_Rhodpsn_7TM"/>
</dbReference>
<keyword evidence="5 9" id="KW-0472">Membrane</keyword>
<dbReference type="Gene3D" id="1.20.1070.10">
    <property type="entry name" value="Rhodopsin 7-helix transmembrane proteins"/>
    <property type="match status" value="1"/>
</dbReference>
<comment type="caution">
    <text evidence="11">The sequence shown here is derived from an EMBL/GenBank/DDBJ whole genome shotgun (WGS) entry which is preliminary data.</text>
</comment>
<evidence type="ECO:0000259" key="10">
    <source>
        <dbReference type="PROSITE" id="PS50262"/>
    </source>
</evidence>
<gene>
    <name evidence="11" type="ORF">PEVE_00035111</name>
</gene>
<keyword evidence="6 8" id="KW-0675">Receptor</keyword>
<protein>
    <recommendedName>
        <fullName evidence="10">G-protein coupled receptors family 1 profile domain-containing protein</fullName>
    </recommendedName>
</protein>
<evidence type="ECO:0000256" key="3">
    <source>
        <dbReference type="ARBA" id="ARBA00022989"/>
    </source>
</evidence>
<dbReference type="SMART" id="SM01381">
    <property type="entry name" value="7TM_GPCR_Srsx"/>
    <property type="match status" value="1"/>
</dbReference>
<dbReference type="EMBL" id="CALNXI010000054">
    <property type="protein sequence ID" value="CAH3017092.1"/>
    <property type="molecule type" value="Genomic_DNA"/>
</dbReference>
<dbReference type="PANTHER" id="PTHR45695">
    <property type="entry name" value="LEUCOKININ RECEPTOR-RELATED"/>
    <property type="match status" value="1"/>
</dbReference>
<comment type="similarity">
    <text evidence="8">Belongs to the G-protein coupled receptor 1 family.</text>
</comment>
<keyword evidence="4 8" id="KW-0297">G-protein coupled receptor</keyword>
<feature type="transmembrane region" description="Helical" evidence="9">
    <location>
        <begin position="207"/>
        <end position="232"/>
    </location>
</feature>
<dbReference type="Pfam" id="PF00001">
    <property type="entry name" value="7tm_1"/>
    <property type="match status" value="1"/>
</dbReference>
<dbReference type="InterPro" id="IPR000276">
    <property type="entry name" value="GPCR_Rhodpsn"/>
</dbReference>
<evidence type="ECO:0000313" key="12">
    <source>
        <dbReference type="Proteomes" id="UP001159427"/>
    </source>
</evidence>
<evidence type="ECO:0000256" key="1">
    <source>
        <dbReference type="ARBA" id="ARBA00004141"/>
    </source>
</evidence>
<evidence type="ECO:0000256" key="7">
    <source>
        <dbReference type="ARBA" id="ARBA00023224"/>
    </source>
</evidence>
<keyword evidence="3 9" id="KW-1133">Transmembrane helix</keyword>
<proteinExistence type="inferred from homology"/>
<feature type="transmembrane region" description="Helical" evidence="9">
    <location>
        <begin position="113"/>
        <end position="133"/>
    </location>
</feature>
<reference evidence="11 12" key="1">
    <citation type="submission" date="2022-05" db="EMBL/GenBank/DDBJ databases">
        <authorList>
            <consortium name="Genoscope - CEA"/>
            <person name="William W."/>
        </authorList>
    </citation>
    <scope>NUCLEOTIDE SEQUENCE [LARGE SCALE GENOMIC DNA]</scope>
</reference>
<feature type="transmembrane region" description="Helical" evidence="9">
    <location>
        <begin position="6"/>
        <end position="30"/>
    </location>
</feature>
<dbReference type="Proteomes" id="UP001159427">
    <property type="component" value="Unassembled WGS sequence"/>
</dbReference>
<comment type="subcellular location">
    <subcellularLocation>
        <location evidence="1">Membrane</location>
        <topology evidence="1">Multi-pass membrane protein</topology>
    </subcellularLocation>
</comment>
<evidence type="ECO:0000256" key="9">
    <source>
        <dbReference type="SAM" id="Phobius"/>
    </source>
</evidence>
<evidence type="ECO:0000256" key="4">
    <source>
        <dbReference type="ARBA" id="ARBA00023040"/>
    </source>
</evidence>
<evidence type="ECO:0000256" key="8">
    <source>
        <dbReference type="RuleBase" id="RU000688"/>
    </source>
</evidence>
<evidence type="ECO:0000256" key="5">
    <source>
        <dbReference type="ARBA" id="ARBA00023136"/>
    </source>
</evidence>
<feature type="domain" description="G-protein coupled receptors family 1 profile" evidence="10">
    <location>
        <begin position="22"/>
        <end position="267"/>
    </location>
</feature>
<evidence type="ECO:0000256" key="6">
    <source>
        <dbReference type="ARBA" id="ARBA00023170"/>
    </source>
</evidence>
<feature type="transmembrane region" description="Helical" evidence="9">
    <location>
        <begin position="244"/>
        <end position="269"/>
    </location>
</feature>
<evidence type="ECO:0000256" key="2">
    <source>
        <dbReference type="ARBA" id="ARBA00022692"/>
    </source>
</evidence>
<feature type="transmembrane region" description="Helical" evidence="9">
    <location>
        <begin position="42"/>
        <end position="61"/>
    </location>
</feature>
<feature type="transmembrane region" description="Helical" evidence="9">
    <location>
        <begin position="73"/>
        <end position="92"/>
    </location>
</feature>
<accession>A0ABN8LN17</accession>
<dbReference type="PROSITE" id="PS50262">
    <property type="entry name" value="G_PROTEIN_RECEP_F1_2"/>
    <property type="match status" value="1"/>
</dbReference>
<evidence type="ECO:0000313" key="11">
    <source>
        <dbReference type="EMBL" id="CAH3017092.1"/>
    </source>
</evidence>
<keyword evidence="12" id="KW-1185">Reference proteome</keyword>
<dbReference type="CDD" id="cd00637">
    <property type="entry name" value="7tm_classA_rhodopsin-like"/>
    <property type="match status" value="1"/>
</dbReference>
<dbReference type="SUPFAM" id="SSF81321">
    <property type="entry name" value="Family A G protein-coupled receptor-like"/>
    <property type="match status" value="1"/>
</dbReference>
<name>A0ABN8LN17_9CNID</name>
<sequence>MSELGFGLSLASIPFYVVGFVGNVLVIRIVHKTREMHTPTNYLLASMAISDAITIVLWPLYFFEFAKFVCKVVVLIEISIVVSSITITVLAVERYNALLKPFRTGLRLSEDNIKKRIALIWFVSILICLPEFFLNEWSEYYSTCVGAWRLHMNYPSKIYVVINTILSSYIPLAVVCYCYGSLIWGLYFTNTVCPETDEDRSSEKRKLVTTFLLVTVGFFIANTPTAIFYTGVASGLPVETNSKLYYDVLLVIDFVFVSSFCFNPIIYAFRTKNFREGFRRTISCRKPPQQNEIS</sequence>
<feature type="transmembrane region" description="Helical" evidence="9">
    <location>
        <begin position="158"/>
        <end position="187"/>
    </location>
</feature>
<keyword evidence="7 8" id="KW-0807">Transducer</keyword>
<dbReference type="PANTHER" id="PTHR45695:SF9">
    <property type="entry name" value="LEUCOKININ RECEPTOR"/>
    <property type="match status" value="1"/>
</dbReference>
<dbReference type="PRINTS" id="PR00237">
    <property type="entry name" value="GPCRRHODOPSN"/>
</dbReference>
<keyword evidence="2 8" id="KW-0812">Transmembrane</keyword>
<dbReference type="PROSITE" id="PS00237">
    <property type="entry name" value="G_PROTEIN_RECEP_F1_1"/>
    <property type="match status" value="1"/>
</dbReference>